<feature type="transmembrane region" description="Helical" evidence="1">
    <location>
        <begin position="101"/>
        <end position="127"/>
    </location>
</feature>
<gene>
    <name evidence="3" type="ordered locus">Tpen_1865</name>
</gene>
<geneLocation type="plasmid" evidence="3 4">
    <name>pTPEN01</name>
</geneLocation>
<dbReference type="Proteomes" id="UP000000641">
    <property type="component" value="Plasmid pTPEN01"/>
</dbReference>
<organism evidence="3 4">
    <name type="scientific">Thermofilum pendens (strain DSM 2475 / Hrk 5)</name>
    <dbReference type="NCBI Taxonomy" id="368408"/>
    <lineage>
        <taxon>Archaea</taxon>
        <taxon>Thermoproteota</taxon>
        <taxon>Thermoprotei</taxon>
        <taxon>Thermofilales</taxon>
        <taxon>Thermofilaceae</taxon>
        <taxon>Thermofilum</taxon>
    </lineage>
</organism>
<dbReference type="EnsemblBacteria" id="ABL79260">
    <property type="protein sequence ID" value="ABL79260"/>
    <property type="gene ID" value="Tpen_1865"/>
</dbReference>
<feature type="transmembrane region" description="Helical" evidence="1">
    <location>
        <begin position="139"/>
        <end position="161"/>
    </location>
</feature>
<protein>
    <recommendedName>
        <fullName evidence="2">DUF5658 domain-containing protein</fullName>
    </recommendedName>
</protein>
<keyword evidence="1" id="KW-0812">Transmembrane</keyword>
<evidence type="ECO:0000313" key="4">
    <source>
        <dbReference type="Proteomes" id="UP000000641"/>
    </source>
</evidence>
<evidence type="ECO:0000313" key="3">
    <source>
        <dbReference type="EMBL" id="ABL79260.1"/>
    </source>
</evidence>
<name>A1S1D0_THEPD</name>
<keyword evidence="3" id="KW-0614">Plasmid</keyword>
<proteinExistence type="predicted"/>
<dbReference type="AlphaFoldDB" id="A1S1D0"/>
<reference evidence="4" key="1">
    <citation type="journal article" date="2008" name="J. Bacteriol.">
        <title>Genome sequence of Thermofilum pendens reveals an exceptional loss of biosynthetic pathways without genome reduction.</title>
        <authorList>
            <person name="Anderson I."/>
            <person name="Rodriguez J."/>
            <person name="Susanti D."/>
            <person name="Porat I."/>
            <person name="Reich C."/>
            <person name="Ulrich L.E."/>
            <person name="Elkins J.G."/>
            <person name="Mavromatis K."/>
            <person name="Lykidis A."/>
            <person name="Kim E."/>
            <person name="Thompson L.S."/>
            <person name="Nolan M."/>
            <person name="Land M."/>
            <person name="Copeland A."/>
            <person name="Lapidus A."/>
            <person name="Lucas S."/>
            <person name="Detter C."/>
            <person name="Zhulin I.B."/>
            <person name="Olsen G.J."/>
            <person name="Whitman W."/>
            <person name="Mukhopadhyay B."/>
            <person name="Bristow J."/>
            <person name="Kyrpides N."/>
        </authorList>
    </citation>
    <scope>NUCLEOTIDE SEQUENCE [LARGE SCALE GENOMIC DNA]</scope>
    <source>
        <strain evidence="4">DSM 2475 / Hrk 5</strain>
        <plasmid evidence="4">pTPEN01</plasmid>
    </source>
</reference>
<keyword evidence="4" id="KW-1185">Reference proteome</keyword>
<dbReference type="EMBL" id="CP000506">
    <property type="protein sequence ID" value="ABL79260.1"/>
    <property type="molecule type" value="Genomic_DNA"/>
</dbReference>
<dbReference type="InterPro" id="IPR043717">
    <property type="entry name" value="DUF5658"/>
</dbReference>
<keyword evidence="1" id="KW-0472">Membrane</keyword>
<keyword evidence="1" id="KW-1133">Transmembrane helix</keyword>
<evidence type="ECO:0000256" key="1">
    <source>
        <dbReference type="SAM" id="Phobius"/>
    </source>
</evidence>
<dbReference type="KEGG" id="tpe:Tpen_1865"/>
<dbReference type="Pfam" id="PF18902">
    <property type="entry name" value="DUF5658"/>
    <property type="match status" value="1"/>
</dbReference>
<feature type="domain" description="DUF5658" evidence="2">
    <location>
        <begin position="76"/>
        <end position="149"/>
    </location>
</feature>
<dbReference type="HOGENOM" id="CLU_1507462_0_0_2"/>
<evidence type="ECO:0000259" key="2">
    <source>
        <dbReference type="Pfam" id="PF18902"/>
    </source>
</evidence>
<sequence length="178" mass="19781">MRIDRRLGFRLSRALRPSVVRLHGEAGGQAQPFIPLRIRRLRLLPPLLPSPAPSGARGGEGVVQREVKLCLALAGLSRVADMATTLPILQKYGLQGELNPVARAFFGMGVTGIAFALVAGTVLSVFLAWVNWRRGGKKYLYLFTAFLWIPFFNNIVAYFNARNYTLVDFLFLALRPLP</sequence>
<accession>A1S1D0</accession>